<sequence length="445" mass="48314">MWKTIPTPWSFMAAITRMLTVVFLFAILAVARSQPRNIFLPVTKDQSTLQYVTQIKLGTPPVSRSLVVDLGGRGPWIDCDQIYKSSTYKPVLCGSEVCSFSKIQFCFVCYATQRPGCNNTRICDIIPINTVTNNFFIPAGELATDKVSVKTFSGARSGPDVILPRLILSCAPNALLEGLAAGTTGMAYLDGSPNGLPNQFSSAIGSRLPRIFALCLPSTPYKRGAILFGNPPYIFHANVNKSNQQDLSTELTYTRLIINPDSPESIQRGVRSTEYYVSLKSILVNKMPVSFNSTLLTLASGGTKISTAKPYTVLETSIYKSLASAFSKHMAAMKITKVAPVAPFTECFSTDNLAYTALGPDVPVIGLTFEDGAAWEMYGYNSMAEVSKRAVCLAFVDGGSAMGTKVVIGGRQLEDVLLQFDLRASRLGFTRSLIWGDHACENFAA</sequence>
<evidence type="ECO:0000256" key="1">
    <source>
        <dbReference type="ARBA" id="ARBA00004239"/>
    </source>
</evidence>
<comment type="similarity">
    <text evidence="2">Belongs to the peptidase A1 family.</text>
</comment>
<dbReference type="Gramene" id="Kaladp0427s0006.1.v1.1">
    <property type="protein sequence ID" value="Kaladp0427s0006.1.v1.1"/>
    <property type="gene ID" value="Kaladp0427s0006.v1.1"/>
</dbReference>
<dbReference type="PANTHER" id="PTHR47965">
    <property type="entry name" value="ASPARTYL PROTEASE-RELATED"/>
    <property type="match status" value="1"/>
</dbReference>
<comment type="subcellular location">
    <subcellularLocation>
        <location evidence="1">Secreted</location>
        <location evidence="1">Extracellular space</location>
    </subcellularLocation>
</comment>
<dbReference type="EnsemblPlants" id="Kaladp0427s0006.1.v1.1">
    <property type="protein sequence ID" value="Kaladp0427s0006.1.v1.1"/>
    <property type="gene ID" value="Kaladp0427s0006.v1.1"/>
</dbReference>
<dbReference type="InterPro" id="IPR032861">
    <property type="entry name" value="TAXi_N"/>
</dbReference>
<dbReference type="Gene3D" id="2.40.70.10">
    <property type="entry name" value="Acid Proteases"/>
    <property type="match status" value="2"/>
</dbReference>
<keyword evidence="7" id="KW-1185">Reference proteome</keyword>
<accession>A0A7N0VBK8</accession>
<dbReference type="InterPro" id="IPR021109">
    <property type="entry name" value="Peptidase_aspartic_dom_sf"/>
</dbReference>
<dbReference type="InterPro" id="IPR033121">
    <property type="entry name" value="PEPTIDASE_A1"/>
</dbReference>
<dbReference type="AlphaFoldDB" id="A0A7N0VBK8"/>
<proteinExistence type="inferred from homology"/>
<name>A0A7N0VBK8_KALFE</name>
<dbReference type="OMA" id="RMAFTNT"/>
<organism evidence="6 7">
    <name type="scientific">Kalanchoe fedtschenkoi</name>
    <name type="common">Lavender scallops</name>
    <name type="synonym">South American air plant</name>
    <dbReference type="NCBI Taxonomy" id="63787"/>
    <lineage>
        <taxon>Eukaryota</taxon>
        <taxon>Viridiplantae</taxon>
        <taxon>Streptophyta</taxon>
        <taxon>Embryophyta</taxon>
        <taxon>Tracheophyta</taxon>
        <taxon>Spermatophyta</taxon>
        <taxon>Magnoliopsida</taxon>
        <taxon>eudicotyledons</taxon>
        <taxon>Gunneridae</taxon>
        <taxon>Pentapetalae</taxon>
        <taxon>Saxifragales</taxon>
        <taxon>Crassulaceae</taxon>
        <taxon>Kalanchoe</taxon>
    </lineage>
</organism>
<feature type="domain" description="Peptidase A1" evidence="5">
    <location>
        <begin position="51"/>
        <end position="430"/>
    </location>
</feature>
<dbReference type="GO" id="GO:0005576">
    <property type="term" value="C:extracellular region"/>
    <property type="evidence" value="ECO:0007669"/>
    <property type="project" value="UniProtKB-SubCell"/>
</dbReference>
<evidence type="ECO:0000313" key="6">
    <source>
        <dbReference type="EnsemblPlants" id="Kaladp0427s0006.1.v1.1"/>
    </source>
</evidence>
<evidence type="ECO:0000259" key="5">
    <source>
        <dbReference type="PROSITE" id="PS51767"/>
    </source>
</evidence>
<dbReference type="PROSITE" id="PS51767">
    <property type="entry name" value="PEPTIDASE_A1"/>
    <property type="match status" value="1"/>
</dbReference>
<dbReference type="Proteomes" id="UP000594263">
    <property type="component" value="Unplaced"/>
</dbReference>
<keyword evidence="3" id="KW-0964">Secreted</keyword>
<reference evidence="6" key="1">
    <citation type="submission" date="2021-01" db="UniProtKB">
        <authorList>
            <consortium name="EnsemblPlants"/>
        </authorList>
    </citation>
    <scope>IDENTIFICATION</scope>
</reference>
<dbReference type="SUPFAM" id="SSF50630">
    <property type="entry name" value="Acid proteases"/>
    <property type="match status" value="1"/>
</dbReference>
<dbReference type="FunFam" id="2.40.70.10:FF:000041">
    <property type="entry name" value="Basic 7S globulin"/>
    <property type="match status" value="1"/>
</dbReference>
<dbReference type="PANTHER" id="PTHR47965:SF95">
    <property type="entry name" value="PEPTIDASE A1 DOMAIN-CONTAINING PROTEIN"/>
    <property type="match status" value="1"/>
</dbReference>
<evidence type="ECO:0000256" key="2">
    <source>
        <dbReference type="ARBA" id="ARBA00007447"/>
    </source>
</evidence>
<dbReference type="GO" id="GO:0004190">
    <property type="term" value="F:aspartic-type endopeptidase activity"/>
    <property type="evidence" value="ECO:0007669"/>
    <property type="project" value="InterPro"/>
</dbReference>
<evidence type="ECO:0000313" key="7">
    <source>
        <dbReference type="Proteomes" id="UP000594263"/>
    </source>
</evidence>
<keyword evidence="4" id="KW-0732">Signal</keyword>
<protein>
    <recommendedName>
        <fullName evidence="5">Peptidase A1 domain-containing protein</fullName>
    </recommendedName>
</protein>
<dbReference type="GO" id="GO:0006508">
    <property type="term" value="P:proteolysis"/>
    <property type="evidence" value="ECO:0007669"/>
    <property type="project" value="InterPro"/>
</dbReference>
<dbReference type="InterPro" id="IPR032799">
    <property type="entry name" value="TAXi_C"/>
</dbReference>
<evidence type="ECO:0000256" key="3">
    <source>
        <dbReference type="ARBA" id="ARBA00022525"/>
    </source>
</evidence>
<dbReference type="Pfam" id="PF14543">
    <property type="entry name" value="TAXi_N"/>
    <property type="match status" value="1"/>
</dbReference>
<dbReference type="Pfam" id="PF14541">
    <property type="entry name" value="TAXi_C"/>
    <property type="match status" value="1"/>
</dbReference>
<evidence type="ECO:0000256" key="4">
    <source>
        <dbReference type="ARBA" id="ARBA00022729"/>
    </source>
</evidence>
<dbReference type="InterPro" id="IPR001461">
    <property type="entry name" value="Aspartic_peptidase_A1"/>
</dbReference>